<evidence type="ECO:0000313" key="2">
    <source>
        <dbReference type="Proteomes" id="UP001162992"/>
    </source>
</evidence>
<keyword evidence="2" id="KW-1185">Reference proteome</keyword>
<protein>
    <submittedName>
        <fullName evidence="1">Uncharacterized protein</fullName>
    </submittedName>
</protein>
<accession>A0ACC2CGY2</accession>
<organism evidence="1 2">
    <name type="scientific">Diphasiastrum complanatum</name>
    <name type="common">Issler's clubmoss</name>
    <name type="synonym">Lycopodium complanatum</name>
    <dbReference type="NCBI Taxonomy" id="34168"/>
    <lineage>
        <taxon>Eukaryota</taxon>
        <taxon>Viridiplantae</taxon>
        <taxon>Streptophyta</taxon>
        <taxon>Embryophyta</taxon>
        <taxon>Tracheophyta</taxon>
        <taxon>Lycopodiopsida</taxon>
        <taxon>Lycopodiales</taxon>
        <taxon>Lycopodiaceae</taxon>
        <taxon>Lycopodioideae</taxon>
        <taxon>Diphasiastrum</taxon>
    </lineage>
</organism>
<evidence type="ECO:0000313" key="1">
    <source>
        <dbReference type="EMBL" id="KAJ7541260.1"/>
    </source>
</evidence>
<reference evidence="2" key="1">
    <citation type="journal article" date="2024" name="Proc. Natl. Acad. Sci. U.S.A.">
        <title>Extraordinary preservation of gene collinearity over three hundred million years revealed in homosporous lycophytes.</title>
        <authorList>
            <person name="Li C."/>
            <person name="Wickell D."/>
            <person name="Kuo L.Y."/>
            <person name="Chen X."/>
            <person name="Nie B."/>
            <person name="Liao X."/>
            <person name="Peng D."/>
            <person name="Ji J."/>
            <person name="Jenkins J."/>
            <person name="Williams M."/>
            <person name="Shu S."/>
            <person name="Plott C."/>
            <person name="Barry K."/>
            <person name="Rajasekar S."/>
            <person name="Grimwood J."/>
            <person name="Han X."/>
            <person name="Sun S."/>
            <person name="Hou Z."/>
            <person name="He W."/>
            <person name="Dai G."/>
            <person name="Sun C."/>
            <person name="Schmutz J."/>
            <person name="Leebens-Mack J.H."/>
            <person name="Li F.W."/>
            <person name="Wang L."/>
        </authorList>
    </citation>
    <scope>NUCLEOTIDE SEQUENCE [LARGE SCALE GENOMIC DNA]</scope>
    <source>
        <strain evidence="2">cv. PW_Plant_1</strain>
    </source>
</reference>
<dbReference type="Proteomes" id="UP001162992">
    <property type="component" value="Chromosome 10"/>
</dbReference>
<dbReference type="EMBL" id="CM055101">
    <property type="protein sequence ID" value="KAJ7541260.1"/>
    <property type="molecule type" value="Genomic_DNA"/>
</dbReference>
<gene>
    <name evidence="1" type="ORF">O6H91_10G051500</name>
</gene>
<comment type="caution">
    <text evidence="1">The sequence shown here is derived from an EMBL/GenBank/DDBJ whole genome shotgun (WGS) entry which is preliminary data.</text>
</comment>
<sequence>MRSNQASAPIGGGSCEGTGADSEKSSRNKRKFSSESTPSLLQISNISSSDKADKDSEQRKIPMSICDPIQDSRCASNSAESNYNAQASHHQDQTAALRNEVQVQRPEDLVCNYAHSVSDEDMRVGICVPHDKLCNYLGNWDSDTERQLEELLMKYLESICDDAVKKVASCGHSIEEAGRAVLRVGSQYRVKDVLPTLGEKASLYLASNNPDLDETELIFSDLKELHKFILAEMVRALRDERPFLKKGDALWCLIVSDMNMAQACKLQDASSSLNSSVTSVPSTEACLPAAITSLQPPNYTICMPLTAKTIESSAHHASNLNARVKETRSFSEQIIRPRDPHGLQSPVRLHLPDGQLEACLLTCVESTSEEHKSIPDPLKTSSSSLIALKSAASLCSTLSECCHEDTALSIGPPVRSTAQPCSPSKVATKNILDRFSSRGRGKHFEGWELPSTSSVIVQPMQQSSPDYSRELPLQKQCTSCSCCASDGFLSDLDRSQNMQLALGSAQLISPNDGLEMLQPGSNLRKTSKVSSCRTFSRSQLSNGAVRVNECNLTAAGKELSLAIASAVDFPKTDGQVTAADESIFDSNKLVRELNSMGIPDGKGQLVEELLNRVKDLEATLQERSKWAREKVAHAANRLIKDFSELKALRLEREEASRLRKEKEALEESSKKKISDMEIALRKTIGQAECTNAVVRRLEIENAEMRAEMEATKLSAAESAANDKVVAKREKKALKKEKSWETQRVKLQAEIALEKRKFMQSQLDVSQLKEEQQAAEVRWRQEVKEKQAAMNLAESERRAKEQVEAAAKKSEDSLRRKADADNCCHQDDIARLEDEIAHLSLTKDSSKQTLLLSEANLGVTSVSKYTQSMQELRNINSRLLQELADVQSSSGQDLQRDRECVMCMSEERSVVFLPCAHQIVCVECNDSHKSQGMKDCPSCRTFIEQRIRVYGAKA</sequence>
<proteinExistence type="predicted"/>
<name>A0ACC2CGY2_DIPCM</name>